<dbReference type="NCBIfam" id="NF002995">
    <property type="entry name" value="PRK03759.1"/>
    <property type="match status" value="1"/>
</dbReference>
<evidence type="ECO:0000256" key="3">
    <source>
        <dbReference type="ARBA" id="ARBA00012057"/>
    </source>
</evidence>
<dbReference type="STRING" id="640132.Srot_0532"/>
<evidence type="ECO:0000313" key="8">
    <source>
        <dbReference type="EMBL" id="ADG97016.1"/>
    </source>
</evidence>
<proteinExistence type="inferred from homology"/>
<evidence type="ECO:0000256" key="4">
    <source>
        <dbReference type="ARBA" id="ARBA00023229"/>
    </source>
</evidence>
<dbReference type="PROSITE" id="PS51462">
    <property type="entry name" value="NUDIX"/>
    <property type="match status" value="1"/>
</dbReference>
<dbReference type="NCBIfam" id="TIGR02150">
    <property type="entry name" value="IPP_isom_1"/>
    <property type="match status" value="1"/>
</dbReference>
<dbReference type="PANTHER" id="PTHR10885">
    <property type="entry name" value="ISOPENTENYL-DIPHOSPHATE DELTA-ISOMERASE"/>
    <property type="match status" value="1"/>
</dbReference>
<evidence type="ECO:0000256" key="1">
    <source>
        <dbReference type="ARBA" id="ARBA00004826"/>
    </source>
</evidence>
<dbReference type="AlphaFoldDB" id="D6ZCH4"/>
<keyword evidence="4" id="KW-0414">Isoprene biosynthesis</keyword>
<dbReference type="GO" id="GO:0004452">
    <property type="term" value="F:isopentenyl-diphosphate delta-isomerase activity"/>
    <property type="evidence" value="ECO:0007669"/>
    <property type="project" value="UniProtKB-UniRule"/>
</dbReference>
<gene>
    <name evidence="8" type="ordered locus">Srot_0532</name>
</gene>
<evidence type="ECO:0000256" key="5">
    <source>
        <dbReference type="ARBA" id="ARBA00023235"/>
    </source>
</evidence>
<dbReference type="InterPro" id="IPR000086">
    <property type="entry name" value="NUDIX_hydrolase_dom"/>
</dbReference>
<dbReference type="PIRSF" id="PIRSF018427">
    <property type="entry name" value="Isopntndiph_ism"/>
    <property type="match status" value="1"/>
</dbReference>
<comment type="pathway">
    <text evidence="1">Isoprenoid biosynthesis; dimethylallyl diphosphate biosynthesis; dimethylallyl diphosphate from isopentenyl diphosphate: step 1/1.</text>
</comment>
<dbReference type="UniPathway" id="UPA00059">
    <property type="reaction ID" value="UER00104"/>
</dbReference>
<evidence type="ECO:0000259" key="7">
    <source>
        <dbReference type="PROSITE" id="PS51462"/>
    </source>
</evidence>
<evidence type="ECO:0000256" key="2">
    <source>
        <dbReference type="ARBA" id="ARBA00007579"/>
    </source>
</evidence>
<dbReference type="Proteomes" id="UP000002247">
    <property type="component" value="Chromosome"/>
</dbReference>
<dbReference type="GO" id="GO:0050992">
    <property type="term" value="P:dimethylallyl diphosphate biosynthetic process"/>
    <property type="evidence" value="ECO:0007669"/>
    <property type="project" value="UniProtKB-UniPathway"/>
</dbReference>
<dbReference type="EC" id="5.3.3.2" evidence="3 6"/>
<dbReference type="GO" id="GO:0009240">
    <property type="term" value="P:isopentenyl diphosphate biosynthetic process"/>
    <property type="evidence" value="ECO:0007669"/>
    <property type="project" value="TreeGrafter"/>
</dbReference>
<keyword evidence="5 8" id="KW-0413">Isomerase</keyword>
<feature type="domain" description="Nudix hydrolase" evidence="7">
    <location>
        <begin position="48"/>
        <end position="186"/>
    </location>
</feature>
<name>D6ZCH4_SEGRD</name>
<evidence type="ECO:0000313" key="9">
    <source>
        <dbReference type="Proteomes" id="UP000002247"/>
    </source>
</evidence>
<dbReference type="KEGG" id="srt:Srot_0532"/>
<dbReference type="CDD" id="cd02885">
    <property type="entry name" value="NUDIX_IPP_Isomerase"/>
    <property type="match status" value="1"/>
</dbReference>
<dbReference type="OrthoDB" id="9809458at2"/>
<dbReference type="Pfam" id="PF00293">
    <property type="entry name" value="NUDIX"/>
    <property type="match status" value="1"/>
</dbReference>
<evidence type="ECO:0000256" key="6">
    <source>
        <dbReference type="NCBIfam" id="TIGR02150"/>
    </source>
</evidence>
<dbReference type="EMBL" id="CP001958">
    <property type="protein sequence ID" value="ADG97016.1"/>
    <property type="molecule type" value="Genomic_DNA"/>
</dbReference>
<keyword evidence="9" id="KW-1185">Reference proteome</keyword>
<dbReference type="InterPro" id="IPR015797">
    <property type="entry name" value="NUDIX_hydrolase-like_dom_sf"/>
</dbReference>
<organism evidence="8 9">
    <name type="scientific">Segniliparus rotundus (strain ATCC BAA-972 / CDC 1076 / CIP 108378 / DSM 44985 / JCM 13578)</name>
    <dbReference type="NCBI Taxonomy" id="640132"/>
    <lineage>
        <taxon>Bacteria</taxon>
        <taxon>Bacillati</taxon>
        <taxon>Actinomycetota</taxon>
        <taxon>Actinomycetes</taxon>
        <taxon>Mycobacteriales</taxon>
        <taxon>Segniliparaceae</taxon>
        <taxon>Segniliparus</taxon>
    </lineage>
</organism>
<dbReference type="HOGENOM" id="CLU_060552_2_1_11"/>
<accession>D6ZCH4</accession>
<protein>
    <recommendedName>
        <fullName evidence="3 6">Isopentenyl-diphosphate delta-isomerase</fullName>
        <ecNumber evidence="3 6">5.3.3.2</ecNumber>
    </recommendedName>
</protein>
<comment type="similarity">
    <text evidence="2">Belongs to the IPP isomerase type 1 family.</text>
</comment>
<dbReference type="SUPFAM" id="SSF55811">
    <property type="entry name" value="Nudix"/>
    <property type="match status" value="1"/>
</dbReference>
<dbReference type="GO" id="GO:0005737">
    <property type="term" value="C:cytoplasm"/>
    <property type="evidence" value="ECO:0007669"/>
    <property type="project" value="TreeGrafter"/>
</dbReference>
<dbReference type="Gene3D" id="3.90.79.10">
    <property type="entry name" value="Nucleoside Triphosphate Pyrophosphohydrolase"/>
    <property type="match status" value="1"/>
</dbReference>
<dbReference type="InterPro" id="IPR011876">
    <property type="entry name" value="IsopentenylPP_isomerase_typ1"/>
</dbReference>
<dbReference type="PANTHER" id="PTHR10885:SF0">
    <property type="entry name" value="ISOPENTENYL-DIPHOSPHATE DELTA-ISOMERASE"/>
    <property type="match status" value="1"/>
</dbReference>
<reference evidence="8 9" key="1">
    <citation type="journal article" date="2010" name="Stand. Genomic Sci.">
        <title>Complete genome sequence of Segniliparus rotundus type strain (CDC 1076).</title>
        <authorList>
            <person name="Sikorski J."/>
            <person name="Lapidus A."/>
            <person name="Copeland A."/>
            <person name="Misra M."/>
            <person name="Glavina Del Rio T."/>
            <person name="Nolan M."/>
            <person name="Lucas S."/>
            <person name="Chen F."/>
            <person name="Tice H."/>
            <person name="Cheng J.F."/>
            <person name="Jando M."/>
            <person name="Schneider S."/>
            <person name="Bruce D."/>
            <person name="Goodwin L."/>
            <person name="Pitluck S."/>
            <person name="Liolios K."/>
            <person name="Mikhailova N."/>
            <person name="Pati A."/>
            <person name="Ivanova N."/>
            <person name="Mavromatis K."/>
            <person name="Chen A."/>
            <person name="Palaniappan K."/>
            <person name="Chertkov O."/>
            <person name="Land M."/>
            <person name="Hauser L."/>
            <person name="Chang Y.J."/>
            <person name="Jeffries C.D."/>
            <person name="Brettin T."/>
            <person name="Detter J.C."/>
            <person name="Han C."/>
            <person name="Rohde M."/>
            <person name="Goker M."/>
            <person name="Bristow J."/>
            <person name="Eisen J.A."/>
            <person name="Markowitz V."/>
            <person name="Hugenholtz P."/>
            <person name="Kyrpides N.C."/>
            <person name="Klenk H.P."/>
        </authorList>
    </citation>
    <scope>NUCLEOTIDE SEQUENCE [LARGE SCALE GENOMIC DNA]</scope>
    <source>
        <strain evidence="9">ATCC BAA-972 / CDC 1076 / CIP 108378 / DSM 44985 / JCM 13578</strain>
    </source>
</reference>
<dbReference type="eggNOG" id="COG1443">
    <property type="taxonomic scope" value="Bacteria"/>
</dbReference>
<sequence length="189" mass="21438">MESAFTKEESRWLMEFARGNVGTVDLVDAQGRSTGVRPVADAHRAPGVLHRAFSVLLLRDGNEMLLQRRSVAKERWPGFWSNSCCGHPRSADTLVDDAKRRVFEELGIRVDALEHAGSFVYRATLREWTEHEYDHVLIGNMAGEDSLLRPDPKEIGELLWLPVQDSLEALRQVTPWLPLVLEQVRARLA</sequence>